<gene>
    <name evidence="2" type="ORF">AMS68_000974</name>
</gene>
<dbReference type="OrthoDB" id="3001700at2759"/>
<dbReference type="Proteomes" id="UP000503462">
    <property type="component" value="Chromosome 1"/>
</dbReference>
<accession>A0A6H0XL33</accession>
<keyword evidence="3" id="KW-1185">Reference proteome</keyword>
<protein>
    <submittedName>
        <fullName evidence="2">Uncharacterized protein</fullName>
    </submittedName>
</protein>
<dbReference type="EMBL" id="CP051139">
    <property type="protein sequence ID" value="QIW95456.1"/>
    <property type="molecule type" value="Genomic_DNA"/>
</dbReference>
<feature type="region of interest" description="Disordered" evidence="1">
    <location>
        <begin position="162"/>
        <end position="184"/>
    </location>
</feature>
<dbReference type="AlphaFoldDB" id="A0A6H0XL33"/>
<name>A0A6H0XL33_9PEZI</name>
<proteinExistence type="predicted"/>
<evidence type="ECO:0000313" key="3">
    <source>
        <dbReference type="Proteomes" id="UP000503462"/>
    </source>
</evidence>
<evidence type="ECO:0000256" key="1">
    <source>
        <dbReference type="SAM" id="MobiDB-lite"/>
    </source>
</evidence>
<evidence type="ECO:0000313" key="2">
    <source>
        <dbReference type="EMBL" id="QIW95456.1"/>
    </source>
</evidence>
<organism evidence="2 3">
    <name type="scientific">Peltaster fructicola</name>
    <dbReference type="NCBI Taxonomy" id="286661"/>
    <lineage>
        <taxon>Eukaryota</taxon>
        <taxon>Fungi</taxon>
        <taxon>Dikarya</taxon>
        <taxon>Ascomycota</taxon>
        <taxon>Pezizomycotina</taxon>
        <taxon>Dothideomycetes</taxon>
        <taxon>Dothideomycetes incertae sedis</taxon>
        <taxon>Peltaster</taxon>
    </lineage>
</organism>
<sequence>MLSQVRHVLDHGDNQDPSNSSRLNIFIIMAQNAIKDQGSNVASAGKDWDRMTEDQQKQMFDKLPDDQKKGKTYVEWLKEGYHDQYENWMPWIEDQYLRWFTNDNKTSYAAKENLDKTKITGNEQVDTLQDGVNNLAAGQVGKGGLLQPLGDMTSKEGINRVERGGKDEHGNQVPSESSGITGAASTAGQNAYAGAQNVGGYVGGMLPGSKS</sequence>
<reference evidence="2 3" key="1">
    <citation type="journal article" date="2016" name="Sci. Rep.">
        <title>Peltaster fructicola genome reveals evolution from an invasive phytopathogen to an ectophytic parasite.</title>
        <authorList>
            <person name="Xu C."/>
            <person name="Chen H."/>
            <person name="Gleason M.L."/>
            <person name="Xu J.R."/>
            <person name="Liu H."/>
            <person name="Zhang R."/>
            <person name="Sun G."/>
        </authorList>
    </citation>
    <scope>NUCLEOTIDE SEQUENCE [LARGE SCALE GENOMIC DNA]</scope>
    <source>
        <strain evidence="2 3">LNHT1506</strain>
    </source>
</reference>
<feature type="compositionally biased region" description="Polar residues" evidence="1">
    <location>
        <begin position="172"/>
        <end position="184"/>
    </location>
</feature>